<gene>
    <name evidence="1" type="ORF">L1274_006393</name>
</gene>
<keyword evidence="2" id="KW-1185">Reference proteome</keyword>
<reference evidence="1" key="1">
    <citation type="submission" date="2022-03" db="EMBL/GenBank/DDBJ databases">
        <title>Genome Encyclopedia of Bacteria and Archaea VI: Functional Genomics of Type Strains.</title>
        <authorList>
            <person name="Whitman W."/>
        </authorList>
    </citation>
    <scope>NUCLEOTIDE SEQUENCE</scope>
    <source>
        <strain evidence="1">HSC-15S17</strain>
    </source>
</reference>
<organism evidence="1 2">
    <name type="scientific">Duganella violaceipulchra</name>
    <dbReference type="NCBI Taxonomy" id="2849652"/>
    <lineage>
        <taxon>Bacteria</taxon>
        <taxon>Pseudomonadati</taxon>
        <taxon>Pseudomonadota</taxon>
        <taxon>Betaproteobacteria</taxon>
        <taxon>Burkholderiales</taxon>
        <taxon>Oxalobacteraceae</taxon>
        <taxon>Telluria group</taxon>
        <taxon>Duganella</taxon>
    </lineage>
</organism>
<evidence type="ECO:0000313" key="1">
    <source>
        <dbReference type="EMBL" id="MCP2012622.1"/>
    </source>
</evidence>
<sequence>MIQPSKLYKQATVFADFLTQIYPAQERVLGPRLDHPAVLDLLQRPPSPASTAAASEKSLVNKLSKLAPRMGKGLAHEICLALSEQTVIVPGTNAATIVLPRLTHQLAALRGQRDDVAQEVE</sequence>
<dbReference type="Proteomes" id="UP001162889">
    <property type="component" value="Unassembled WGS sequence"/>
</dbReference>
<proteinExistence type="predicted"/>
<dbReference type="EMBL" id="JALJZU010000024">
    <property type="protein sequence ID" value="MCP2012622.1"/>
    <property type="molecule type" value="Genomic_DNA"/>
</dbReference>
<accession>A0ABT1GUD6</accession>
<protein>
    <submittedName>
        <fullName evidence="1">Uncharacterized protein</fullName>
    </submittedName>
</protein>
<evidence type="ECO:0000313" key="2">
    <source>
        <dbReference type="Proteomes" id="UP001162889"/>
    </source>
</evidence>
<name>A0ABT1GUD6_9BURK</name>
<comment type="caution">
    <text evidence="1">The sequence shown here is derived from an EMBL/GenBank/DDBJ whole genome shotgun (WGS) entry which is preliminary data.</text>
</comment>